<evidence type="ECO:0000256" key="3">
    <source>
        <dbReference type="ARBA" id="ARBA00023013"/>
    </source>
</evidence>
<comment type="similarity">
    <text evidence="2">Belongs to the PKI family.</text>
</comment>
<evidence type="ECO:0000256" key="2">
    <source>
        <dbReference type="ARBA" id="ARBA00006393"/>
    </source>
</evidence>
<dbReference type="InterPro" id="IPR004171">
    <property type="entry name" value="cAMP_dep_PKI"/>
</dbReference>
<evidence type="ECO:0000313" key="6">
    <source>
        <dbReference type="Proteomes" id="UP000614601"/>
    </source>
</evidence>
<dbReference type="Proteomes" id="UP000614601">
    <property type="component" value="Unassembled WGS sequence"/>
</dbReference>
<dbReference type="EMBL" id="CAJFCW020000006">
    <property type="protein sequence ID" value="CAG9127252.1"/>
    <property type="molecule type" value="Genomic_DNA"/>
</dbReference>
<reference evidence="5" key="1">
    <citation type="submission" date="2020-09" db="EMBL/GenBank/DDBJ databases">
        <authorList>
            <person name="Kikuchi T."/>
        </authorList>
    </citation>
    <scope>NUCLEOTIDE SEQUENCE</scope>
    <source>
        <strain evidence="5">SH1</strain>
    </source>
</reference>
<gene>
    <name evidence="5" type="ORF">BOKJ2_LOCUS13810</name>
</gene>
<feature type="region of interest" description="Disordered" evidence="4">
    <location>
        <begin position="71"/>
        <end position="92"/>
    </location>
</feature>
<evidence type="ECO:0000313" key="5">
    <source>
        <dbReference type="EMBL" id="CAD5229788.1"/>
    </source>
</evidence>
<dbReference type="GO" id="GO:0004862">
    <property type="term" value="F:cAMP-dependent protein kinase inhibitor activity"/>
    <property type="evidence" value="ECO:0007669"/>
    <property type="project" value="InterPro"/>
</dbReference>
<comment type="function">
    <text evidence="1">Extremely potent competitive inhibitor of cAMP-dependent protein kinase activity, this protein interacts with the catalytic subunit of the enzyme after the cAMP-induced dissociation of its regulatory chains.</text>
</comment>
<dbReference type="Pfam" id="PF02827">
    <property type="entry name" value="PKI"/>
    <property type="match status" value="1"/>
</dbReference>
<evidence type="ECO:0000256" key="1">
    <source>
        <dbReference type="ARBA" id="ARBA00002844"/>
    </source>
</evidence>
<keyword evidence="3" id="KW-0649">Protein kinase inhibitor</keyword>
<dbReference type="Proteomes" id="UP000783686">
    <property type="component" value="Unassembled WGS sequence"/>
</dbReference>
<sequence>MRHLKSVYSKLNKSKNKISQQKREDEVMTGEALVEFQNQFVDSGRVGRRNAMADLGLDGLDPGAHKLADEFEKMGTGNNEQPGTSTQKNDNQ</sequence>
<proteinExistence type="inferred from homology"/>
<comment type="caution">
    <text evidence="5">The sequence shown here is derived from an EMBL/GenBank/DDBJ whole genome shotgun (WGS) entry which is preliminary data.</text>
</comment>
<dbReference type="OrthoDB" id="8556393at2759"/>
<feature type="compositionally biased region" description="Polar residues" evidence="4">
    <location>
        <begin position="76"/>
        <end position="92"/>
    </location>
</feature>
<dbReference type="EMBL" id="CAJFDH010000006">
    <property type="protein sequence ID" value="CAD5229788.1"/>
    <property type="molecule type" value="Genomic_DNA"/>
</dbReference>
<feature type="region of interest" description="Disordered" evidence="4">
    <location>
        <begin position="1"/>
        <end position="24"/>
    </location>
</feature>
<accession>A0A811LRW4</accession>
<keyword evidence="6" id="KW-1185">Reference proteome</keyword>
<dbReference type="AlphaFoldDB" id="A0A811LRW4"/>
<protein>
    <submittedName>
        <fullName evidence="5">Uncharacterized protein</fullName>
    </submittedName>
</protein>
<organism evidence="5 6">
    <name type="scientific">Bursaphelenchus okinawaensis</name>
    <dbReference type="NCBI Taxonomy" id="465554"/>
    <lineage>
        <taxon>Eukaryota</taxon>
        <taxon>Metazoa</taxon>
        <taxon>Ecdysozoa</taxon>
        <taxon>Nematoda</taxon>
        <taxon>Chromadorea</taxon>
        <taxon>Rhabditida</taxon>
        <taxon>Tylenchina</taxon>
        <taxon>Tylenchomorpha</taxon>
        <taxon>Aphelenchoidea</taxon>
        <taxon>Aphelenchoididae</taxon>
        <taxon>Bursaphelenchus</taxon>
    </lineage>
</organism>
<name>A0A811LRW4_9BILA</name>
<evidence type="ECO:0000256" key="4">
    <source>
        <dbReference type="SAM" id="MobiDB-lite"/>
    </source>
</evidence>